<evidence type="ECO:0000256" key="3">
    <source>
        <dbReference type="ARBA" id="ARBA00022989"/>
    </source>
</evidence>
<dbReference type="AlphaFoldDB" id="A0A9X2AT09"/>
<evidence type="ECO:0000313" key="6">
    <source>
        <dbReference type="EMBL" id="MCJ0974285.1"/>
    </source>
</evidence>
<dbReference type="GO" id="GO:0016020">
    <property type="term" value="C:membrane"/>
    <property type="evidence" value="ECO:0007669"/>
    <property type="project" value="UniProtKB-SubCell"/>
</dbReference>
<evidence type="ECO:0000256" key="5">
    <source>
        <dbReference type="SAM" id="Phobius"/>
    </source>
</evidence>
<proteinExistence type="predicted"/>
<name>A0A9X2AT09_9GAMM</name>
<comment type="subcellular location">
    <subcellularLocation>
        <location evidence="1">Membrane</location>
        <topology evidence="1">Multi-pass membrane protein</topology>
    </subcellularLocation>
</comment>
<feature type="transmembrane region" description="Helical" evidence="5">
    <location>
        <begin position="99"/>
        <end position="122"/>
    </location>
</feature>
<sequence>MPDQAKARQRRLDGLHALWEAFIVLLVCINLGLILFDSLFALTPLRELFASWLPGLHARYETLIHRNFQHIDLAFVAIFVLDVLLGWTIALFERRYARWYYYPFAHWYDVLGCIPLAGLRWLRVLRVGSLLIRLQRLGLIDMRQWAVYGVARRYYVLLLEELADRVMVRLFSRMQQEIGASDDLSRRLLEDVVRPRKERLLNDLSRRMHAMLENGYRDNRGAIEGYVGGLIHQALANNPEVASLRRLPLGGRVADTLDDALADIAARLLQGAAEGLQSAQFQRLARNLADECFEAWVYQDETTDLALEELLVDIIEVLKQQVLDRRWSRFVGPIEPPRSPG</sequence>
<keyword evidence="3 5" id="KW-1133">Transmembrane helix</keyword>
<evidence type="ECO:0000256" key="2">
    <source>
        <dbReference type="ARBA" id="ARBA00022692"/>
    </source>
</evidence>
<protein>
    <submittedName>
        <fullName evidence="6">Ion transporter</fullName>
    </submittedName>
</protein>
<evidence type="ECO:0000313" key="7">
    <source>
        <dbReference type="Proteomes" id="UP001139682"/>
    </source>
</evidence>
<keyword evidence="2 5" id="KW-0812">Transmembrane</keyword>
<keyword evidence="4 5" id="KW-0472">Membrane</keyword>
<dbReference type="SUPFAM" id="SSF81324">
    <property type="entry name" value="Voltage-gated potassium channels"/>
    <property type="match status" value="1"/>
</dbReference>
<reference evidence="6" key="1">
    <citation type="submission" date="2022-03" db="EMBL/GenBank/DDBJ databases">
        <title>Pseudomonas marianensis sp. nov., a marine bacterium isolated from deep-sea sediments of the Mariana Trench.</title>
        <authorList>
            <person name="Wei Y."/>
        </authorList>
    </citation>
    <scope>NUCLEOTIDE SEQUENCE</scope>
    <source>
        <strain evidence="6">PS1</strain>
    </source>
</reference>
<dbReference type="EMBL" id="JALGRD010000006">
    <property type="protein sequence ID" value="MCJ0974285.1"/>
    <property type="molecule type" value="Genomic_DNA"/>
</dbReference>
<comment type="caution">
    <text evidence="6">The sequence shown here is derived from an EMBL/GenBank/DDBJ whole genome shotgun (WGS) entry which is preliminary data.</text>
</comment>
<organism evidence="6 7">
    <name type="scientific">Stutzerimonas marianensis</name>
    <dbReference type="NCBI Taxonomy" id="2929513"/>
    <lineage>
        <taxon>Bacteria</taxon>
        <taxon>Pseudomonadati</taxon>
        <taxon>Pseudomonadota</taxon>
        <taxon>Gammaproteobacteria</taxon>
        <taxon>Pseudomonadales</taxon>
        <taxon>Pseudomonadaceae</taxon>
        <taxon>Stutzerimonas</taxon>
    </lineage>
</organism>
<dbReference type="Proteomes" id="UP001139682">
    <property type="component" value="Unassembled WGS sequence"/>
</dbReference>
<dbReference type="InterPro" id="IPR027359">
    <property type="entry name" value="Volt_channel_dom_sf"/>
</dbReference>
<evidence type="ECO:0000256" key="4">
    <source>
        <dbReference type="ARBA" id="ARBA00023136"/>
    </source>
</evidence>
<feature type="transmembrane region" description="Helical" evidence="5">
    <location>
        <begin position="21"/>
        <end position="42"/>
    </location>
</feature>
<dbReference type="Gene3D" id="1.20.120.350">
    <property type="entry name" value="Voltage-gated potassium channels. Chain C"/>
    <property type="match status" value="1"/>
</dbReference>
<evidence type="ECO:0000256" key="1">
    <source>
        <dbReference type="ARBA" id="ARBA00004141"/>
    </source>
</evidence>
<keyword evidence="7" id="KW-1185">Reference proteome</keyword>
<feature type="transmembrane region" description="Helical" evidence="5">
    <location>
        <begin position="73"/>
        <end position="92"/>
    </location>
</feature>
<accession>A0A9X2AT09</accession>
<gene>
    <name evidence="6" type="ORF">MST27_12975</name>
</gene>